<proteinExistence type="predicted"/>
<gene>
    <name evidence="1" type="ORF">SEVIR_1G064200v2</name>
</gene>
<protein>
    <submittedName>
        <fullName evidence="1">Uncharacterized protein</fullName>
    </submittedName>
</protein>
<dbReference type="Gramene" id="TKW37684">
    <property type="protein sequence ID" value="TKW37684"/>
    <property type="gene ID" value="SEVIR_1G064200v2"/>
</dbReference>
<name>A0A4U6W7Q7_SETVI</name>
<dbReference type="EMBL" id="CM016552">
    <property type="protein sequence ID" value="TKW37684.1"/>
    <property type="molecule type" value="Genomic_DNA"/>
</dbReference>
<dbReference type="AlphaFoldDB" id="A0A4U6W7Q7"/>
<evidence type="ECO:0000313" key="1">
    <source>
        <dbReference type="EMBL" id="TKW37684.1"/>
    </source>
</evidence>
<reference evidence="1" key="1">
    <citation type="submission" date="2019-03" db="EMBL/GenBank/DDBJ databases">
        <title>WGS assembly of Setaria viridis.</title>
        <authorList>
            <person name="Huang P."/>
            <person name="Jenkins J."/>
            <person name="Grimwood J."/>
            <person name="Barry K."/>
            <person name="Healey A."/>
            <person name="Mamidi S."/>
            <person name="Sreedasyam A."/>
            <person name="Shu S."/>
            <person name="Feldman M."/>
            <person name="Wu J."/>
            <person name="Yu Y."/>
            <person name="Chen C."/>
            <person name="Johnson J."/>
            <person name="Rokhsar D."/>
            <person name="Baxter I."/>
            <person name="Schmutz J."/>
            <person name="Brutnell T."/>
            <person name="Kellogg E."/>
        </authorList>
    </citation>
    <scope>NUCLEOTIDE SEQUENCE [LARGE SCALE GENOMIC DNA]</scope>
</reference>
<sequence length="102" mass="11550">MGDWELLLRTAVSEERQEESDMLVYGLFVVVASLCASWQPLELVNKIVADLQDLVPLGDISQSRHCFINHKSECSAKSMFFFFYLKAVKFHLPGHGGLPINH</sequence>
<evidence type="ECO:0000313" key="2">
    <source>
        <dbReference type="Proteomes" id="UP000298652"/>
    </source>
</evidence>
<keyword evidence="2" id="KW-1185">Reference proteome</keyword>
<organism evidence="1 2">
    <name type="scientific">Setaria viridis</name>
    <name type="common">Green bristlegrass</name>
    <name type="synonym">Setaria italica subsp. viridis</name>
    <dbReference type="NCBI Taxonomy" id="4556"/>
    <lineage>
        <taxon>Eukaryota</taxon>
        <taxon>Viridiplantae</taxon>
        <taxon>Streptophyta</taxon>
        <taxon>Embryophyta</taxon>
        <taxon>Tracheophyta</taxon>
        <taxon>Spermatophyta</taxon>
        <taxon>Magnoliopsida</taxon>
        <taxon>Liliopsida</taxon>
        <taxon>Poales</taxon>
        <taxon>Poaceae</taxon>
        <taxon>PACMAD clade</taxon>
        <taxon>Panicoideae</taxon>
        <taxon>Panicodae</taxon>
        <taxon>Paniceae</taxon>
        <taxon>Cenchrinae</taxon>
        <taxon>Setaria</taxon>
    </lineage>
</organism>
<dbReference type="Proteomes" id="UP000298652">
    <property type="component" value="Chromosome 1"/>
</dbReference>
<accession>A0A4U6W7Q7</accession>